<reference evidence="1 2" key="1">
    <citation type="journal article" date="2011" name="Cell">
        <title>The monarch butterfly genome yields insights into long-distance migration.</title>
        <authorList>
            <person name="Zhan S."/>
            <person name="Merlin C."/>
            <person name="Boore J.L."/>
            <person name="Reppert S.M."/>
        </authorList>
    </citation>
    <scope>NUCLEOTIDE SEQUENCE [LARGE SCALE GENOMIC DNA]</scope>
    <source>
        <strain evidence="1">F-2</strain>
    </source>
</reference>
<proteinExistence type="predicted"/>
<dbReference type="STRING" id="278856.A0A212ER74"/>
<dbReference type="PANTHER" id="PTHR21040">
    <property type="entry name" value="BCDNA.GH04120"/>
    <property type="match status" value="1"/>
</dbReference>
<protein>
    <submittedName>
        <fullName evidence="1">Uncharacterized protein</fullName>
    </submittedName>
</protein>
<gene>
    <name evidence="1" type="ORF">KGM_215551</name>
</gene>
<dbReference type="Proteomes" id="UP000007151">
    <property type="component" value="Unassembled WGS sequence"/>
</dbReference>
<dbReference type="Gene3D" id="3.20.20.80">
    <property type="entry name" value="Glycosidases"/>
    <property type="match status" value="1"/>
</dbReference>
<dbReference type="KEGG" id="dpl:KGM_215551"/>
<evidence type="ECO:0000313" key="1">
    <source>
        <dbReference type="EMBL" id="OWR43951.1"/>
    </source>
</evidence>
<sequence length="502" mass="58957">MEVAVTESNKHPTLKLKNVILHLDFKGSPPKLSYLKTLLPKLQSLGVTGLLMEYEDMFPYEGKLVNLSAENHYEIIKLQEFVTIVVRLGLDLIPLVQTFGHLEHALKLREFQHLRENPLYPDSICPSQSESYDLIKAMLDQIINFHENIFPLKYLHIGSDEVYHIKECKKCLRSKLTDMDIYLSHVEAISHYIKIRSPLTTVLLWDDMLRKIPMKKWRYVTLGKTNIEPVYWDYKPSIKVSHTSLIQYHKKFKNIWIASAFKGADGRVATFPDLRKRLLNNFSWLNLIFDYKFGGESEIYEFSGIILTGWSRYSHMDPPCELLPVATPSLYLNLLMIKTFKYSDSKPKDISIALNYINKDFSTNLHCQYEINIDNFNSIHCHFEGNELFKLLMDCEKIINDITKTIADVETDLSTLELYSKNYYNNINMWTKNFKWCIDSINSLNDIREKLIGNLSHYYGSSFVTEYVDYKLFNTENIIKNIMKILNNMFKVKNWKRRLELD</sequence>
<dbReference type="PANTHER" id="PTHR21040:SF8">
    <property type="entry name" value="BCDNA.GH04120"/>
    <property type="match status" value="1"/>
</dbReference>
<name>A0A212ER74_DANPL</name>
<dbReference type="eggNOG" id="ENOG502QRCP">
    <property type="taxonomic scope" value="Eukaryota"/>
</dbReference>
<dbReference type="InterPro" id="IPR038901">
    <property type="entry name" value="HEXDC-like"/>
</dbReference>
<accession>A0A212ER74</accession>
<comment type="caution">
    <text evidence="1">The sequence shown here is derived from an EMBL/GenBank/DDBJ whole genome shotgun (WGS) entry which is preliminary data.</text>
</comment>
<dbReference type="OrthoDB" id="10023921at2759"/>
<dbReference type="SUPFAM" id="SSF51445">
    <property type="entry name" value="(Trans)glycosidases"/>
    <property type="match status" value="1"/>
</dbReference>
<keyword evidence="2" id="KW-1185">Reference proteome</keyword>
<dbReference type="GO" id="GO:0015929">
    <property type="term" value="F:hexosaminidase activity"/>
    <property type="evidence" value="ECO:0007669"/>
    <property type="project" value="InterPro"/>
</dbReference>
<dbReference type="InterPro" id="IPR017853">
    <property type="entry name" value="GH"/>
</dbReference>
<dbReference type="AlphaFoldDB" id="A0A212ER74"/>
<evidence type="ECO:0000313" key="2">
    <source>
        <dbReference type="Proteomes" id="UP000007151"/>
    </source>
</evidence>
<organism evidence="1 2">
    <name type="scientific">Danaus plexippus plexippus</name>
    <dbReference type="NCBI Taxonomy" id="278856"/>
    <lineage>
        <taxon>Eukaryota</taxon>
        <taxon>Metazoa</taxon>
        <taxon>Ecdysozoa</taxon>
        <taxon>Arthropoda</taxon>
        <taxon>Hexapoda</taxon>
        <taxon>Insecta</taxon>
        <taxon>Pterygota</taxon>
        <taxon>Neoptera</taxon>
        <taxon>Endopterygota</taxon>
        <taxon>Lepidoptera</taxon>
        <taxon>Glossata</taxon>
        <taxon>Ditrysia</taxon>
        <taxon>Papilionoidea</taxon>
        <taxon>Nymphalidae</taxon>
        <taxon>Danainae</taxon>
        <taxon>Danaini</taxon>
        <taxon>Danaina</taxon>
        <taxon>Danaus</taxon>
        <taxon>Danaus</taxon>
    </lineage>
</organism>
<dbReference type="EMBL" id="AGBW02013126">
    <property type="protein sequence ID" value="OWR43951.1"/>
    <property type="molecule type" value="Genomic_DNA"/>
</dbReference>
<dbReference type="CDD" id="cd06565">
    <property type="entry name" value="GH20_GcnA-like"/>
    <property type="match status" value="1"/>
</dbReference>